<gene>
    <name evidence="5" type="ORF">VB854_17960</name>
</gene>
<dbReference type="InterPro" id="IPR036873">
    <property type="entry name" value="Rhodanese-like_dom_sf"/>
</dbReference>
<evidence type="ECO:0000256" key="1">
    <source>
        <dbReference type="ARBA" id="ARBA00012245"/>
    </source>
</evidence>
<dbReference type="InterPro" id="IPR051126">
    <property type="entry name" value="Thiosulfate_sulfurtransferase"/>
</dbReference>
<dbReference type="EMBL" id="JAYGHT010000103">
    <property type="protein sequence ID" value="MEA5520826.1"/>
    <property type="molecule type" value="Genomic_DNA"/>
</dbReference>
<accession>A0ABU5U0W7</accession>
<organism evidence="5 6">
    <name type="scientific">Limnoraphis robusta CCNP1315</name>
    <dbReference type="NCBI Taxonomy" id="3110306"/>
    <lineage>
        <taxon>Bacteria</taxon>
        <taxon>Bacillati</taxon>
        <taxon>Cyanobacteriota</taxon>
        <taxon>Cyanophyceae</taxon>
        <taxon>Oscillatoriophycideae</taxon>
        <taxon>Oscillatoriales</taxon>
        <taxon>Sirenicapillariaceae</taxon>
        <taxon>Limnoraphis</taxon>
    </lineage>
</organism>
<dbReference type="SMART" id="SM00450">
    <property type="entry name" value="RHOD"/>
    <property type="match status" value="2"/>
</dbReference>
<keyword evidence="2" id="KW-0677">Repeat</keyword>
<evidence type="ECO:0000259" key="4">
    <source>
        <dbReference type="PROSITE" id="PS50206"/>
    </source>
</evidence>
<dbReference type="SUPFAM" id="SSF52821">
    <property type="entry name" value="Rhodanese/Cell cycle control phosphatase"/>
    <property type="match status" value="2"/>
</dbReference>
<feature type="domain" description="Rhodanese" evidence="4">
    <location>
        <begin position="47"/>
        <end position="158"/>
    </location>
</feature>
<evidence type="ECO:0000256" key="2">
    <source>
        <dbReference type="ARBA" id="ARBA00022737"/>
    </source>
</evidence>
<sequence length="306" mass="34616">MIIIVSLKPGTPALDHSSRSKFTQDSQPSEIPEHQWIVSGEQAKILLKQGATLLDARSLKILHWERLKDATFISWQDFSRPNPPDRGKLLSDDQVLTQKLQAIGIFSHKPVIVYIDPKTGWGEEGRIVWMLRSLGHSQAVWVDGGYAALVKAGLTLENSLKPTQPPKGDFQVKRRPDWEINRSEIKNHLNHQNLVIIDSREPREYAGETPYGEQRGGHIPEAIHLYYKDWLDENGMLLPRQVILDQLAEKGITPEKEIVSYCTGGVRSAWLTSVLVDLGFSAKNYPGSMWEWSASPPEDYPLLKLN</sequence>
<dbReference type="PANTHER" id="PTHR43855:SF1">
    <property type="entry name" value="THIOSULFATE SULFURTRANSFERASE"/>
    <property type="match status" value="1"/>
</dbReference>
<proteinExistence type="predicted"/>
<dbReference type="Proteomes" id="UP001301728">
    <property type="component" value="Unassembled WGS sequence"/>
</dbReference>
<dbReference type="PANTHER" id="PTHR43855">
    <property type="entry name" value="THIOSULFATE SULFURTRANSFERASE"/>
    <property type="match status" value="1"/>
</dbReference>
<dbReference type="Gene3D" id="3.40.250.10">
    <property type="entry name" value="Rhodanese-like domain"/>
    <property type="match status" value="2"/>
</dbReference>
<name>A0ABU5U0W7_9CYAN</name>
<comment type="catalytic activity">
    <reaction evidence="3">
        <text>thiosulfate + hydrogen cyanide = thiocyanate + sulfite + 2 H(+)</text>
        <dbReference type="Rhea" id="RHEA:16881"/>
        <dbReference type="ChEBI" id="CHEBI:15378"/>
        <dbReference type="ChEBI" id="CHEBI:17359"/>
        <dbReference type="ChEBI" id="CHEBI:18022"/>
        <dbReference type="ChEBI" id="CHEBI:18407"/>
        <dbReference type="ChEBI" id="CHEBI:33542"/>
        <dbReference type="EC" id="2.8.1.1"/>
    </reaction>
</comment>
<reference evidence="5 6" key="1">
    <citation type="submission" date="2023-12" db="EMBL/GenBank/DDBJ databases">
        <title>Baltic Sea Cyanobacteria.</title>
        <authorList>
            <person name="Delbaje E."/>
            <person name="Fewer D.P."/>
            <person name="Shishido T.K."/>
        </authorList>
    </citation>
    <scope>NUCLEOTIDE SEQUENCE [LARGE SCALE GENOMIC DNA]</scope>
    <source>
        <strain evidence="5 6">CCNP 1315</strain>
    </source>
</reference>
<dbReference type="InterPro" id="IPR001763">
    <property type="entry name" value="Rhodanese-like_dom"/>
</dbReference>
<dbReference type="RefSeq" id="WP_323218304.1">
    <property type="nucleotide sequence ID" value="NZ_JAYGHT010000103.1"/>
</dbReference>
<comment type="caution">
    <text evidence="5">The sequence shown here is derived from an EMBL/GenBank/DDBJ whole genome shotgun (WGS) entry which is preliminary data.</text>
</comment>
<evidence type="ECO:0000256" key="3">
    <source>
        <dbReference type="ARBA" id="ARBA00047549"/>
    </source>
</evidence>
<protein>
    <recommendedName>
        <fullName evidence="1">thiosulfate sulfurtransferase</fullName>
        <ecNumber evidence="1">2.8.1.1</ecNumber>
    </recommendedName>
</protein>
<dbReference type="EC" id="2.8.1.1" evidence="1"/>
<dbReference type="PROSITE" id="PS50206">
    <property type="entry name" value="RHODANESE_3"/>
    <property type="match status" value="2"/>
</dbReference>
<evidence type="ECO:0000313" key="5">
    <source>
        <dbReference type="EMBL" id="MEA5520826.1"/>
    </source>
</evidence>
<dbReference type="CDD" id="cd01449">
    <property type="entry name" value="TST_Repeat_2"/>
    <property type="match status" value="1"/>
</dbReference>
<feature type="domain" description="Rhodanese" evidence="4">
    <location>
        <begin position="190"/>
        <end position="301"/>
    </location>
</feature>
<keyword evidence="6" id="KW-1185">Reference proteome</keyword>
<evidence type="ECO:0000313" key="6">
    <source>
        <dbReference type="Proteomes" id="UP001301728"/>
    </source>
</evidence>
<dbReference type="Pfam" id="PF00581">
    <property type="entry name" value="Rhodanese"/>
    <property type="match status" value="1"/>
</dbReference>